<dbReference type="AlphaFoldDB" id="A0A8J4QLE5"/>
<evidence type="ECO:0000313" key="3">
    <source>
        <dbReference type="Proteomes" id="UP000737018"/>
    </source>
</evidence>
<keyword evidence="3" id="KW-1185">Reference proteome</keyword>
<name>A0A8J4QLE5_9ROSI</name>
<dbReference type="Proteomes" id="UP000737018">
    <property type="component" value="Unassembled WGS sequence"/>
</dbReference>
<dbReference type="PANTHER" id="PTHR38386:SF6">
    <property type="entry name" value="OS05G0426900 PROTEIN"/>
    <property type="match status" value="1"/>
</dbReference>
<gene>
    <name evidence="2" type="ORF">CMV_020466</name>
</gene>
<feature type="compositionally biased region" description="Polar residues" evidence="1">
    <location>
        <begin position="51"/>
        <end position="65"/>
    </location>
</feature>
<dbReference type="EMBL" id="JRKL02003805">
    <property type="protein sequence ID" value="KAF3954157.1"/>
    <property type="molecule type" value="Genomic_DNA"/>
</dbReference>
<sequence>MNGYAKIKIINTHNPKSRSVDFSADNVSSFLQTPKNTDSDHTSKAQESDQIKGTNTKYTKASQESLQDEEYGNGGSFGMVLRKSFSVSSTTAGFQSAVKRAFSMTRSSSVSERYSRIHDQSVTLVSSIDNYEYDDDEEVGDNTRGTRRSGKKKYKGGKILKVSWLRFNKFGGFGCVLLFDFGFEQWCVVGSDELEKLGGQPWSTGLRSLAGVVGGDELEKLGWR</sequence>
<accession>A0A8J4QLE5</accession>
<feature type="region of interest" description="Disordered" evidence="1">
    <location>
        <begin position="31"/>
        <end position="70"/>
    </location>
</feature>
<protein>
    <submittedName>
        <fullName evidence="2">Uncharacterized protein</fullName>
    </submittedName>
</protein>
<comment type="caution">
    <text evidence="2">The sequence shown here is derived from an EMBL/GenBank/DDBJ whole genome shotgun (WGS) entry which is preliminary data.</text>
</comment>
<organism evidence="2 3">
    <name type="scientific">Castanea mollissima</name>
    <name type="common">Chinese chestnut</name>
    <dbReference type="NCBI Taxonomy" id="60419"/>
    <lineage>
        <taxon>Eukaryota</taxon>
        <taxon>Viridiplantae</taxon>
        <taxon>Streptophyta</taxon>
        <taxon>Embryophyta</taxon>
        <taxon>Tracheophyta</taxon>
        <taxon>Spermatophyta</taxon>
        <taxon>Magnoliopsida</taxon>
        <taxon>eudicotyledons</taxon>
        <taxon>Gunneridae</taxon>
        <taxon>Pentapetalae</taxon>
        <taxon>rosids</taxon>
        <taxon>fabids</taxon>
        <taxon>Fagales</taxon>
        <taxon>Fagaceae</taxon>
        <taxon>Castanea</taxon>
    </lineage>
</organism>
<dbReference type="OrthoDB" id="1931397at2759"/>
<proteinExistence type="predicted"/>
<dbReference type="PANTHER" id="PTHR38386">
    <property type="entry name" value="OS05G0426900 PROTEIN"/>
    <property type="match status" value="1"/>
</dbReference>
<reference evidence="2" key="1">
    <citation type="submission" date="2020-03" db="EMBL/GenBank/DDBJ databases">
        <title>Castanea mollissima Vanexum genome sequencing.</title>
        <authorList>
            <person name="Staton M."/>
        </authorList>
    </citation>
    <scope>NUCLEOTIDE SEQUENCE</scope>
    <source>
        <tissue evidence="2">Leaf</tissue>
    </source>
</reference>
<feature type="compositionally biased region" description="Basic and acidic residues" evidence="1">
    <location>
        <begin position="37"/>
        <end position="50"/>
    </location>
</feature>
<evidence type="ECO:0000313" key="2">
    <source>
        <dbReference type="EMBL" id="KAF3954157.1"/>
    </source>
</evidence>
<evidence type="ECO:0000256" key="1">
    <source>
        <dbReference type="SAM" id="MobiDB-lite"/>
    </source>
</evidence>